<feature type="domain" description="EF-hand" evidence="3">
    <location>
        <begin position="15"/>
        <end position="50"/>
    </location>
</feature>
<proteinExistence type="predicted"/>
<dbReference type="AlphaFoldDB" id="A0A8H4F2C7"/>
<evidence type="ECO:0000259" key="3">
    <source>
        <dbReference type="PROSITE" id="PS50222"/>
    </source>
</evidence>
<evidence type="ECO:0000313" key="4">
    <source>
        <dbReference type="EMBL" id="KAF1802310.1"/>
    </source>
</evidence>
<gene>
    <name evidence="4" type="ORF">FB192DRAFT_1377435</name>
</gene>
<dbReference type="InterPro" id="IPR002048">
    <property type="entry name" value="EF_hand_dom"/>
</dbReference>
<evidence type="ECO:0000313" key="5">
    <source>
        <dbReference type="Proteomes" id="UP000469890"/>
    </source>
</evidence>
<dbReference type="Proteomes" id="UP000469890">
    <property type="component" value="Unassembled WGS sequence"/>
</dbReference>
<dbReference type="SMART" id="SM00054">
    <property type="entry name" value="EFh"/>
    <property type="match status" value="4"/>
</dbReference>
<keyword evidence="2" id="KW-0106">Calcium</keyword>
<dbReference type="Pfam" id="PF13499">
    <property type="entry name" value="EF-hand_7"/>
    <property type="match status" value="2"/>
</dbReference>
<keyword evidence="1" id="KW-0677">Repeat</keyword>
<feature type="domain" description="EF-hand" evidence="3">
    <location>
        <begin position="115"/>
        <end position="150"/>
    </location>
</feature>
<dbReference type="SUPFAM" id="SSF47473">
    <property type="entry name" value="EF-hand"/>
    <property type="match status" value="1"/>
</dbReference>
<dbReference type="InterPro" id="IPR050145">
    <property type="entry name" value="Centrin_CML-like"/>
</dbReference>
<dbReference type="PANTHER" id="PTHR23050">
    <property type="entry name" value="CALCIUM BINDING PROTEIN"/>
    <property type="match status" value="1"/>
</dbReference>
<organism evidence="4 5">
    <name type="scientific">Mucor circinelloides f. lusitanicus</name>
    <name type="common">Mucor racemosus var. lusitanicus</name>
    <dbReference type="NCBI Taxonomy" id="29924"/>
    <lineage>
        <taxon>Eukaryota</taxon>
        <taxon>Fungi</taxon>
        <taxon>Fungi incertae sedis</taxon>
        <taxon>Mucoromycota</taxon>
        <taxon>Mucoromycotina</taxon>
        <taxon>Mucoromycetes</taxon>
        <taxon>Mucorales</taxon>
        <taxon>Mucorineae</taxon>
        <taxon>Mucoraceae</taxon>
        <taxon>Mucor</taxon>
    </lineage>
</organism>
<protein>
    <recommendedName>
        <fullName evidence="3">EF-hand domain-containing protein</fullName>
    </recommendedName>
</protein>
<name>A0A8H4F2C7_MUCCL</name>
<sequence>MNQNNYYRQLGLSDEELDTLQEAFQLYDIKKNGYISVEQFSHILLELGIVESGSEAQDQQLAHIIQSADINHDNKIDFNEFVLAMFHYLPHNTCPQQQQINCNNSQQQVFSEKDTTDEELMACFQFFDQDHDGRISQKELEQVMIRFDTHLTPRELKEMMSTADINRDGFIDFEEFKQLLPPL</sequence>
<dbReference type="InterPro" id="IPR018247">
    <property type="entry name" value="EF_Hand_1_Ca_BS"/>
</dbReference>
<dbReference type="CDD" id="cd00051">
    <property type="entry name" value="EFh"/>
    <property type="match status" value="2"/>
</dbReference>
<dbReference type="FunFam" id="1.10.238.10:FF:000001">
    <property type="entry name" value="Calmodulin 1"/>
    <property type="match status" value="1"/>
</dbReference>
<dbReference type="PRINTS" id="PR01697">
    <property type="entry name" value="PARVALBUMIN"/>
</dbReference>
<dbReference type="EMBL" id="JAAECE010000004">
    <property type="protein sequence ID" value="KAF1802310.1"/>
    <property type="molecule type" value="Genomic_DNA"/>
</dbReference>
<feature type="domain" description="EF-hand" evidence="3">
    <location>
        <begin position="151"/>
        <end position="183"/>
    </location>
</feature>
<dbReference type="Gene3D" id="1.10.238.10">
    <property type="entry name" value="EF-hand"/>
    <property type="match status" value="2"/>
</dbReference>
<comment type="caution">
    <text evidence="4">The sequence shown here is derived from an EMBL/GenBank/DDBJ whole genome shotgun (WGS) entry which is preliminary data.</text>
</comment>
<dbReference type="PROSITE" id="PS50222">
    <property type="entry name" value="EF_HAND_2"/>
    <property type="match status" value="4"/>
</dbReference>
<feature type="domain" description="EF-hand" evidence="3">
    <location>
        <begin position="56"/>
        <end position="91"/>
    </location>
</feature>
<accession>A0A8H4F2C7</accession>
<evidence type="ECO:0000256" key="2">
    <source>
        <dbReference type="ARBA" id="ARBA00022837"/>
    </source>
</evidence>
<reference evidence="4 5" key="1">
    <citation type="submission" date="2019-09" db="EMBL/GenBank/DDBJ databases">
        <authorList>
            <consortium name="DOE Joint Genome Institute"/>
            <person name="Mondo S.J."/>
            <person name="Navarro-Mendoza M.I."/>
            <person name="Perez-Arques C."/>
            <person name="Panchal S."/>
            <person name="Nicolas F.E."/>
            <person name="Ganguly P."/>
            <person name="Pangilinan J."/>
            <person name="Grigoriev I."/>
            <person name="Heitman J."/>
            <person name="Sanya K."/>
            <person name="Garre V."/>
        </authorList>
    </citation>
    <scope>NUCLEOTIDE SEQUENCE [LARGE SCALE GENOMIC DNA]</scope>
    <source>
        <strain evidence="4 5">MU402</strain>
    </source>
</reference>
<dbReference type="PROSITE" id="PS00018">
    <property type="entry name" value="EF_HAND_1"/>
    <property type="match status" value="3"/>
</dbReference>
<dbReference type="GO" id="GO:0005509">
    <property type="term" value="F:calcium ion binding"/>
    <property type="evidence" value="ECO:0007669"/>
    <property type="project" value="InterPro"/>
</dbReference>
<dbReference type="InterPro" id="IPR011992">
    <property type="entry name" value="EF-hand-dom_pair"/>
</dbReference>
<evidence type="ECO:0000256" key="1">
    <source>
        <dbReference type="ARBA" id="ARBA00022737"/>
    </source>
</evidence>